<dbReference type="RefSeq" id="WP_039455473.1">
    <property type="nucleotide sequence ID" value="NZ_JSWE01000075.1"/>
</dbReference>
<dbReference type="EMBL" id="JSWE01000075">
    <property type="protein sequence ID" value="KIE05769.1"/>
    <property type="molecule type" value="Genomic_DNA"/>
</dbReference>
<keyword evidence="2" id="KW-1185">Reference proteome</keyword>
<gene>
    <name evidence="1" type="ORF">NF27_CY00050</name>
</gene>
<protein>
    <submittedName>
        <fullName evidence="1">Uncharacterized protein</fullName>
    </submittedName>
</protein>
<comment type="caution">
    <text evidence="1">The sequence shown here is derived from an EMBL/GenBank/DDBJ whole genome shotgun (WGS) entry which is preliminary data.</text>
</comment>
<reference evidence="1 2" key="1">
    <citation type="submission" date="2014-11" db="EMBL/GenBank/DDBJ databases">
        <title>A Rickettsiales Symbiont of Amoebae With Ancient Features.</title>
        <authorList>
            <person name="Schulz F."/>
            <person name="Martijn J."/>
            <person name="Wascher F."/>
            <person name="Kostanjsek R."/>
            <person name="Ettema T.J."/>
            <person name="Horn M."/>
        </authorList>
    </citation>
    <scope>NUCLEOTIDE SEQUENCE [LARGE SCALE GENOMIC DNA]</scope>
    <source>
        <strain evidence="1 2">UWC36</strain>
    </source>
</reference>
<dbReference type="Proteomes" id="UP000031258">
    <property type="component" value="Unassembled WGS sequence"/>
</dbReference>
<organism evidence="1 2">
    <name type="scientific">Candidatus Jidaibacter acanthamoebae</name>
    <dbReference type="NCBI Taxonomy" id="86105"/>
    <lineage>
        <taxon>Bacteria</taxon>
        <taxon>Pseudomonadati</taxon>
        <taxon>Pseudomonadota</taxon>
        <taxon>Alphaproteobacteria</taxon>
        <taxon>Rickettsiales</taxon>
        <taxon>Candidatus Midichloriaceae</taxon>
        <taxon>Candidatus Jidaibacter</taxon>
    </lineage>
</organism>
<evidence type="ECO:0000313" key="2">
    <source>
        <dbReference type="Proteomes" id="UP000031258"/>
    </source>
</evidence>
<dbReference type="STRING" id="86105.NF27_CY00050"/>
<accession>A0A0C1QJT6</accession>
<sequence length="84" mass="9099">MPLDSSSEFSGLLFLLPPPPPAPVLPTLSVHPDLSNGFSALQVNLKLVFSLLELELLELELPDLCPVEPELSEPLLVEPELPGF</sequence>
<proteinExistence type="predicted"/>
<evidence type="ECO:0000313" key="1">
    <source>
        <dbReference type="EMBL" id="KIE05769.1"/>
    </source>
</evidence>
<dbReference type="AlphaFoldDB" id="A0A0C1QJT6"/>
<name>A0A0C1QJT6_9RICK</name>